<comment type="caution">
    <text evidence="2">The sequence shown here is derived from an EMBL/GenBank/DDBJ whole genome shotgun (WGS) entry which is preliminary data.</text>
</comment>
<evidence type="ECO:0000313" key="3">
    <source>
        <dbReference type="Proteomes" id="UP000237000"/>
    </source>
</evidence>
<dbReference type="OrthoDB" id="10322096at2759"/>
<reference evidence="3" key="1">
    <citation type="submission" date="2016-06" db="EMBL/GenBank/DDBJ databases">
        <title>Parallel loss of symbiosis genes in relatives of nitrogen-fixing non-legume Parasponia.</title>
        <authorList>
            <person name="Van Velzen R."/>
            <person name="Holmer R."/>
            <person name="Bu F."/>
            <person name="Rutten L."/>
            <person name="Van Zeijl A."/>
            <person name="Liu W."/>
            <person name="Santuari L."/>
            <person name="Cao Q."/>
            <person name="Sharma T."/>
            <person name="Shen D."/>
            <person name="Roswanjaya Y."/>
            <person name="Wardhani T."/>
            <person name="Kalhor M.S."/>
            <person name="Jansen J."/>
            <person name="Van den Hoogen J."/>
            <person name="Gungor B."/>
            <person name="Hartog M."/>
            <person name="Hontelez J."/>
            <person name="Verver J."/>
            <person name="Yang W.-C."/>
            <person name="Schijlen E."/>
            <person name="Repin R."/>
            <person name="Schilthuizen M."/>
            <person name="Schranz E."/>
            <person name="Heidstra R."/>
            <person name="Miyata K."/>
            <person name="Fedorova E."/>
            <person name="Kohlen W."/>
            <person name="Bisseling T."/>
            <person name="Smit S."/>
            <person name="Geurts R."/>
        </authorList>
    </citation>
    <scope>NUCLEOTIDE SEQUENCE [LARGE SCALE GENOMIC DNA]</scope>
    <source>
        <strain evidence="3">cv. RG33-2</strain>
    </source>
</reference>
<dbReference type="Proteomes" id="UP000237000">
    <property type="component" value="Unassembled WGS sequence"/>
</dbReference>
<name>A0A2P5ERQ5_TREOI</name>
<dbReference type="AlphaFoldDB" id="A0A2P5ERQ5"/>
<sequence length="166" mass="19177">MPSYDPWWKNRRTQQNPPYERVDVARSTEQQLATLTSLVHKMAIQCNMVVNAKLKKLDIELSQLINEEAQLVAERSHDPPLQPNEMPMEIIKVVIIKSDNMTVEPCEEELEELRNLVAENIQNTDSICHDLQRSRARLCEHMESLQTPFPTFDTSTSHGEAHKENT</sequence>
<dbReference type="InParanoid" id="A0A2P5ERQ5"/>
<evidence type="ECO:0000313" key="2">
    <source>
        <dbReference type="EMBL" id="PON88165.1"/>
    </source>
</evidence>
<keyword evidence="3" id="KW-1185">Reference proteome</keyword>
<gene>
    <name evidence="2" type="ORF">TorRG33x02_159940</name>
</gene>
<protein>
    <submittedName>
        <fullName evidence="2">Uncharacterized protein</fullName>
    </submittedName>
</protein>
<keyword evidence="1" id="KW-0175">Coiled coil</keyword>
<evidence type="ECO:0000256" key="1">
    <source>
        <dbReference type="SAM" id="Coils"/>
    </source>
</evidence>
<organism evidence="2 3">
    <name type="scientific">Trema orientale</name>
    <name type="common">Charcoal tree</name>
    <name type="synonym">Celtis orientalis</name>
    <dbReference type="NCBI Taxonomy" id="63057"/>
    <lineage>
        <taxon>Eukaryota</taxon>
        <taxon>Viridiplantae</taxon>
        <taxon>Streptophyta</taxon>
        <taxon>Embryophyta</taxon>
        <taxon>Tracheophyta</taxon>
        <taxon>Spermatophyta</taxon>
        <taxon>Magnoliopsida</taxon>
        <taxon>eudicotyledons</taxon>
        <taxon>Gunneridae</taxon>
        <taxon>Pentapetalae</taxon>
        <taxon>rosids</taxon>
        <taxon>fabids</taxon>
        <taxon>Rosales</taxon>
        <taxon>Cannabaceae</taxon>
        <taxon>Trema</taxon>
    </lineage>
</organism>
<accession>A0A2P5ERQ5</accession>
<proteinExistence type="predicted"/>
<feature type="coiled-coil region" evidence="1">
    <location>
        <begin position="47"/>
        <end position="74"/>
    </location>
</feature>
<dbReference type="EMBL" id="JXTC01000108">
    <property type="protein sequence ID" value="PON88165.1"/>
    <property type="molecule type" value="Genomic_DNA"/>
</dbReference>